<name>A0A8J5MQ78_HOMAM</name>
<protein>
    <submittedName>
        <fullName evidence="2">Uncharacterized protein</fullName>
    </submittedName>
</protein>
<feature type="region of interest" description="Disordered" evidence="1">
    <location>
        <begin position="1"/>
        <end position="51"/>
    </location>
</feature>
<feature type="compositionally biased region" description="Polar residues" evidence="1">
    <location>
        <begin position="1"/>
        <end position="39"/>
    </location>
</feature>
<keyword evidence="3" id="KW-1185">Reference proteome</keyword>
<dbReference type="EMBL" id="JAHLQT010033007">
    <property type="protein sequence ID" value="KAG7159664.1"/>
    <property type="molecule type" value="Genomic_DNA"/>
</dbReference>
<gene>
    <name evidence="2" type="ORF">Hamer_G026257</name>
</gene>
<sequence length="96" mass="9925">MNDMSNGATSDLSSSDETSHGTLASPSPSSRRPQDTPTGHTPAKPDPITTTITTATATTTTTTFDDHIVIKEVVPSGVGINYKSLTVTPKPSVVTP</sequence>
<organism evidence="2 3">
    <name type="scientific">Homarus americanus</name>
    <name type="common">American lobster</name>
    <dbReference type="NCBI Taxonomy" id="6706"/>
    <lineage>
        <taxon>Eukaryota</taxon>
        <taxon>Metazoa</taxon>
        <taxon>Ecdysozoa</taxon>
        <taxon>Arthropoda</taxon>
        <taxon>Crustacea</taxon>
        <taxon>Multicrustacea</taxon>
        <taxon>Malacostraca</taxon>
        <taxon>Eumalacostraca</taxon>
        <taxon>Eucarida</taxon>
        <taxon>Decapoda</taxon>
        <taxon>Pleocyemata</taxon>
        <taxon>Astacidea</taxon>
        <taxon>Nephropoidea</taxon>
        <taxon>Nephropidae</taxon>
        <taxon>Homarus</taxon>
    </lineage>
</organism>
<evidence type="ECO:0000256" key="1">
    <source>
        <dbReference type="SAM" id="MobiDB-lite"/>
    </source>
</evidence>
<evidence type="ECO:0000313" key="2">
    <source>
        <dbReference type="EMBL" id="KAG7159664.1"/>
    </source>
</evidence>
<reference evidence="2" key="1">
    <citation type="journal article" date="2021" name="Sci. Adv.">
        <title>The American lobster genome reveals insights on longevity, neural, and immune adaptations.</title>
        <authorList>
            <person name="Polinski J.M."/>
            <person name="Zimin A.V."/>
            <person name="Clark K.F."/>
            <person name="Kohn A.B."/>
            <person name="Sadowski N."/>
            <person name="Timp W."/>
            <person name="Ptitsyn A."/>
            <person name="Khanna P."/>
            <person name="Romanova D.Y."/>
            <person name="Williams P."/>
            <person name="Greenwood S.J."/>
            <person name="Moroz L.L."/>
            <person name="Walt D.R."/>
            <person name="Bodnar A.G."/>
        </authorList>
    </citation>
    <scope>NUCLEOTIDE SEQUENCE</scope>
    <source>
        <strain evidence="2">GMGI-L3</strain>
    </source>
</reference>
<dbReference type="Proteomes" id="UP000747542">
    <property type="component" value="Unassembled WGS sequence"/>
</dbReference>
<evidence type="ECO:0000313" key="3">
    <source>
        <dbReference type="Proteomes" id="UP000747542"/>
    </source>
</evidence>
<dbReference type="AlphaFoldDB" id="A0A8J5MQ78"/>
<proteinExistence type="predicted"/>
<accession>A0A8J5MQ78</accession>
<comment type="caution">
    <text evidence="2">The sequence shown here is derived from an EMBL/GenBank/DDBJ whole genome shotgun (WGS) entry which is preliminary data.</text>
</comment>